<dbReference type="Gene3D" id="3.30.450.20">
    <property type="entry name" value="PAS domain"/>
    <property type="match status" value="1"/>
</dbReference>
<dbReference type="InterPro" id="IPR003594">
    <property type="entry name" value="HATPase_dom"/>
</dbReference>
<dbReference type="InterPro" id="IPR036890">
    <property type="entry name" value="HATPase_C_sf"/>
</dbReference>
<dbReference type="InterPro" id="IPR036097">
    <property type="entry name" value="HisK_dim/P_sf"/>
</dbReference>
<gene>
    <name evidence="10" type="ORF">FHS97_001652</name>
</gene>
<keyword evidence="7" id="KW-0067">ATP-binding</keyword>
<dbReference type="EMBL" id="JACIJN010000004">
    <property type="protein sequence ID" value="MBB5725726.1"/>
    <property type="molecule type" value="Genomic_DNA"/>
</dbReference>
<dbReference type="InterPro" id="IPR000014">
    <property type="entry name" value="PAS"/>
</dbReference>
<name>A0ABR6N6R2_9SPHN</name>
<dbReference type="SMART" id="SM00388">
    <property type="entry name" value="HisKA"/>
    <property type="match status" value="1"/>
</dbReference>
<dbReference type="SUPFAM" id="SSF47384">
    <property type="entry name" value="Homodimeric domain of signal transducing histidine kinase"/>
    <property type="match status" value="1"/>
</dbReference>
<dbReference type="InterPro" id="IPR003661">
    <property type="entry name" value="HisK_dim/P_dom"/>
</dbReference>
<evidence type="ECO:0000313" key="10">
    <source>
        <dbReference type="EMBL" id="MBB5725726.1"/>
    </source>
</evidence>
<dbReference type="SMART" id="SM00091">
    <property type="entry name" value="PAS"/>
    <property type="match status" value="1"/>
</dbReference>
<dbReference type="Proteomes" id="UP000560131">
    <property type="component" value="Unassembled WGS sequence"/>
</dbReference>
<dbReference type="Gene3D" id="1.10.287.130">
    <property type="match status" value="1"/>
</dbReference>
<evidence type="ECO:0000256" key="6">
    <source>
        <dbReference type="ARBA" id="ARBA00022777"/>
    </source>
</evidence>
<keyword evidence="8" id="KW-0902">Two-component regulatory system</keyword>
<keyword evidence="3" id="KW-0597">Phosphoprotein</keyword>
<proteinExistence type="predicted"/>
<dbReference type="InterPro" id="IPR035965">
    <property type="entry name" value="PAS-like_dom_sf"/>
</dbReference>
<feature type="domain" description="Histidine kinase" evidence="9">
    <location>
        <begin position="134"/>
        <end position="353"/>
    </location>
</feature>
<evidence type="ECO:0000256" key="8">
    <source>
        <dbReference type="ARBA" id="ARBA00023012"/>
    </source>
</evidence>
<dbReference type="PROSITE" id="PS50109">
    <property type="entry name" value="HIS_KIN"/>
    <property type="match status" value="1"/>
</dbReference>
<evidence type="ECO:0000256" key="7">
    <source>
        <dbReference type="ARBA" id="ARBA00022840"/>
    </source>
</evidence>
<dbReference type="PRINTS" id="PR00344">
    <property type="entry name" value="BCTRLSENSOR"/>
</dbReference>
<dbReference type="SUPFAM" id="SSF55874">
    <property type="entry name" value="ATPase domain of HSP90 chaperone/DNA topoisomerase II/histidine kinase"/>
    <property type="match status" value="1"/>
</dbReference>
<reference evidence="10 11" key="1">
    <citation type="submission" date="2020-08" db="EMBL/GenBank/DDBJ databases">
        <title>Genomic Encyclopedia of Type Strains, Phase IV (KMG-IV): sequencing the most valuable type-strain genomes for metagenomic binning, comparative biology and taxonomic classification.</title>
        <authorList>
            <person name="Goeker M."/>
        </authorList>
    </citation>
    <scope>NUCLEOTIDE SEQUENCE [LARGE SCALE GENOMIC DNA]</scope>
    <source>
        <strain evidence="10 11">DSM 101535</strain>
    </source>
</reference>
<dbReference type="SUPFAM" id="SSF55785">
    <property type="entry name" value="PYP-like sensor domain (PAS domain)"/>
    <property type="match status" value="1"/>
</dbReference>
<dbReference type="Pfam" id="PF00512">
    <property type="entry name" value="HisKA"/>
    <property type="match status" value="1"/>
</dbReference>
<dbReference type="CDD" id="cd00082">
    <property type="entry name" value="HisKA"/>
    <property type="match status" value="1"/>
</dbReference>
<dbReference type="Pfam" id="PF02518">
    <property type="entry name" value="HATPase_c"/>
    <property type="match status" value="1"/>
</dbReference>
<comment type="catalytic activity">
    <reaction evidence="1">
        <text>ATP + protein L-histidine = ADP + protein N-phospho-L-histidine.</text>
        <dbReference type="EC" id="2.7.13.3"/>
    </reaction>
</comment>
<keyword evidence="11" id="KW-1185">Reference proteome</keyword>
<organism evidence="10 11">
    <name type="scientific">Sphingomonas endophytica</name>
    <dbReference type="NCBI Taxonomy" id="869719"/>
    <lineage>
        <taxon>Bacteria</taxon>
        <taxon>Pseudomonadati</taxon>
        <taxon>Pseudomonadota</taxon>
        <taxon>Alphaproteobacteria</taxon>
        <taxon>Sphingomonadales</taxon>
        <taxon>Sphingomonadaceae</taxon>
        <taxon>Sphingomonas</taxon>
    </lineage>
</organism>
<dbReference type="InterPro" id="IPR005467">
    <property type="entry name" value="His_kinase_dom"/>
</dbReference>
<sequence length="354" mass="37642">MMLETRGPAAAELLAALPVAVLVVDSADRIARVNAECETLLNLSERAMVGQPLAAILSFPDAEARRDAHAFAIFDTDVETVRGLRLRVDLIEAAVVDHPGWRTITLHHAGASRRLGVSTDRAAAARSAVGAAAMLAHEIKNPLSSIRGAAQLIADGVDTAELTQLMIAEVDRITALIDHMEDFTDTRPREVSSMNIYPLLAHARGVALAGFARGVAIEERYDPSLPPAMGNSDSLLQVILNLLKNAAAALGERGERRITLATAYRHGVTVAAGKGRGRTPLPIEICVIDSGPGAPPDIADHLFDPFVSGRPEGKGLGLALVDKLVRDMGGIVQYSREGTPHQTVFRILLPRATA</sequence>
<protein>
    <recommendedName>
        <fullName evidence="2">histidine kinase</fullName>
        <ecNumber evidence="2">2.7.13.3</ecNumber>
    </recommendedName>
</protein>
<evidence type="ECO:0000259" key="9">
    <source>
        <dbReference type="PROSITE" id="PS50109"/>
    </source>
</evidence>
<evidence type="ECO:0000256" key="2">
    <source>
        <dbReference type="ARBA" id="ARBA00012438"/>
    </source>
</evidence>
<evidence type="ECO:0000313" key="11">
    <source>
        <dbReference type="Proteomes" id="UP000560131"/>
    </source>
</evidence>
<dbReference type="PANTHER" id="PTHR43065">
    <property type="entry name" value="SENSOR HISTIDINE KINASE"/>
    <property type="match status" value="1"/>
</dbReference>
<dbReference type="PANTHER" id="PTHR43065:SF10">
    <property type="entry name" value="PEROXIDE STRESS-ACTIVATED HISTIDINE KINASE MAK3"/>
    <property type="match status" value="1"/>
</dbReference>
<comment type="caution">
    <text evidence="10">The sequence shown here is derived from an EMBL/GenBank/DDBJ whole genome shotgun (WGS) entry which is preliminary data.</text>
</comment>
<dbReference type="Gene3D" id="3.30.565.10">
    <property type="entry name" value="Histidine kinase-like ATPase, C-terminal domain"/>
    <property type="match status" value="1"/>
</dbReference>
<dbReference type="SMART" id="SM00387">
    <property type="entry name" value="HATPase_c"/>
    <property type="match status" value="1"/>
</dbReference>
<keyword evidence="6 10" id="KW-0418">Kinase</keyword>
<keyword evidence="4 10" id="KW-0808">Transferase</keyword>
<dbReference type="CDD" id="cd00130">
    <property type="entry name" value="PAS"/>
    <property type="match status" value="1"/>
</dbReference>
<dbReference type="GO" id="GO:0004673">
    <property type="term" value="F:protein histidine kinase activity"/>
    <property type="evidence" value="ECO:0007669"/>
    <property type="project" value="UniProtKB-EC"/>
</dbReference>
<keyword evidence="5" id="KW-0547">Nucleotide-binding</keyword>
<dbReference type="EC" id="2.7.13.3" evidence="2"/>
<accession>A0ABR6N6R2</accession>
<dbReference type="InterPro" id="IPR004358">
    <property type="entry name" value="Sig_transdc_His_kin-like_C"/>
</dbReference>
<evidence type="ECO:0000256" key="1">
    <source>
        <dbReference type="ARBA" id="ARBA00000085"/>
    </source>
</evidence>
<evidence type="ECO:0000256" key="3">
    <source>
        <dbReference type="ARBA" id="ARBA00022553"/>
    </source>
</evidence>
<evidence type="ECO:0000256" key="4">
    <source>
        <dbReference type="ARBA" id="ARBA00022679"/>
    </source>
</evidence>
<evidence type="ECO:0000256" key="5">
    <source>
        <dbReference type="ARBA" id="ARBA00022741"/>
    </source>
</evidence>